<evidence type="ECO:0000313" key="3">
    <source>
        <dbReference type="EMBL" id="PIP16225.1"/>
    </source>
</evidence>
<dbReference type="SUPFAM" id="SSF53474">
    <property type="entry name" value="alpha/beta-Hydrolases"/>
    <property type="match status" value="1"/>
</dbReference>
<dbReference type="AlphaFoldDB" id="A0A2G9YAI1"/>
<evidence type="ECO:0000313" key="4">
    <source>
        <dbReference type="Proteomes" id="UP000230392"/>
    </source>
</evidence>
<keyword evidence="1" id="KW-0812">Transmembrane</keyword>
<name>A0A2G9YAI1_9BACT</name>
<dbReference type="PANTHER" id="PTHR43358:SF4">
    <property type="entry name" value="ALPHA_BETA HYDROLASE FOLD-1 DOMAIN-CONTAINING PROTEIN"/>
    <property type="match status" value="1"/>
</dbReference>
<dbReference type="Proteomes" id="UP000230392">
    <property type="component" value="Unassembled WGS sequence"/>
</dbReference>
<accession>A0A2G9YAI1</accession>
<dbReference type="Gene3D" id="3.40.50.1820">
    <property type="entry name" value="alpha/beta hydrolase"/>
    <property type="match status" value="1"/>
</dbReference>
<protein>
    <recommendedName>
        <fullName evidence="2">AB hydrolase-1 domain-containing protein</fullName>
    </recommendedName>
</protein>
<dbReference type="EMBL" id="PCRF01000170">
    <property type="protein sequence ID" value="PIP16225.1"/>
    <property type="molecule type" value="Genomic_DNA"/>
</dbReference>
<dbReference type="Pfam" id="PF00561">
    <property type="entry name" value="Abhydrolase_1"/>
    <property type="match status" value="1"/>
</dbReference>
<feature type="domain" description="AB hydrolase-1" evidence="2">
    <location>
        <begin position="77"/>
        <end position="207"/>
    </location>
</feature>
<dbReference type="InterPro" id="IPR000073">
    <property type="entry name" value="AB_hydrolase_1"/>
</dbReference>
<organism evidence="3 4">
    <name type="scientific">bacterium (Candidatus Ratteibacteria) CG23_combo_of_CG06-09_8_20_14_all_48_7</name>
    <dbReference type="NCBI Taxonomy" id="2014292"/>
    <lineage>
        <taxon>Bacteria</taxon>
        <taxon>Candidatus Ratteibacteria</taxon>
    </lineage>
</organism>
<proteinExistence type="predicted"/>
<evidence type="ECO:0000259" key="2">
    <source>
        <dbReference type="Pfam" id="PF00561"/>
    </source>
</evidence>
<reference evidence="3 4" key="1">
    <citation type="submission" date="2017-09" db="EMBL/GenBank/DDBJ databases">
        <title>Depth-based differentiation of microbial function through sediment-hosted aquifers and enrichment of novel symbionts in the deep terrestrial subsurface.</title>
        <authorList>
            <person name="Probst A.J."/>
            <person name="Ladd B."/>
            <person name="Jarett J.K."/>
            <person name="Geller-Mcgrath D.E."/>
            <person name="Sieber C.M."/>
            <person name="Emerson J.B."/>
            <person name="Anantharaman K."/>
            <person name="Thomas B.C."/>
            <person name="Malmstrom R."/>
            <person name="Stieglmeier M."/>
            <person name="Klingl A."/>
            <person name="Woyke T."/>
            <person name="Ryan C.M."/>
            <person name="Banfield J.F."/>
        </authorList>
    </citation>
    <scope>NUCLEOTIDE SEQUENCE [LARGE SCALE GENOMIC DNA]</scope>
    <source>
        <strain evidence="3">CG23_combo_of_CG06-09_8_20_14_all_48_7</strain>
    </source>
</reference>
<gene>
    <name evidence="3" type="ORF">COX46_03540</name>
</gene>
<evidence type="ECO:0000256" key="1">
    <source>
        <dbReference type="SAM" id="Phobius"/>
    </source>
</evidence>
<keyword evidence="1" id="KW-0472">Membrane</keyword>
<dbReference type="InterPro" id="IPR029058">
    <property type="entry name" value="AB_hydrolase_fold"/>
</dbReference>
<feature type="transmembrane region" description="Helical" evidence="1">
    <location>
        <begin position="12"/>
        <end position="30"/>
    </location>
</feature>
<dbReference type="InterPro" id="IPR052920">
    <property type="entry name" value="DNA-binding_regulatory"/>
</dbReference>
<comment type="caution">
    <text evidence="3">The sequence shown here is derived from an EMBL/GenBank/DDBJ whole genome shotgun (WGS) entry which is preliminary data.</text>
</comment>
<keyword evidence="1" id="KW-1133">Transmembrane helix</keyword>
<sequence length="290" mass="32441">MRKKKVAIKILTYLGYAVFILFSLAVIYGWRGIMPARLPLLLNPKDLGFPYENITFSAPGGPILKGWLILSPKGNGTIVCLHGYPSNRSDILPAVSFLYPEYNLLLFDFRAMGESGGKITTLGFRETEDVLSAISYLRKRTETKDKPIGIWGYSMGGAIAILSAGKTREVKAVVTDSAFATLSEMIEIYYGQLKGLRKPLTFFSSILARVFFRMNFSEVNPEEKISQIRCPILLIHAVGDPLVPAEHAKRLYKSAKDPKELLLLGTDSHGAVGEGDYQTRIRQFYHKYLH</sequence>
<dbReference type="PANTHER" id="PTHR43358">
    <property type="entry name" value="ALPHA/BETA-HYDROLASE"/>
    <property type="match status" value="1"/>
</dbReference>